<feature type="transmembrane region" description="Helical" evidence="3">
    <location>
        <begin position="39"/>
        <end position="62"/>
    </location>
</feature>
<evidence type="ECO:0000256" key="2">
    <source>
        <dbReference type="SAM" id="MobiDB-lite"/>
    </source>
</evidence>
<keyword evidence="3" id="KW-1133">Transmembrane helix</keyword>
<dbReference type="EMBL" id="QZAM01000345">
    <property type="protein sequence ID" value="THW33875.1"/>
    <property type="molecule type" value="Genomic_DNA"/>
</dbReference>
<keyword evidence="1" id="KW-0175">Coiled coil</keyword>
<evidence type="ECO:0000256" key="1">
    <source>
        <dbReference type="SAM" id="Coils"/>
    </source>
</evidence>
<organism evidence="4 5">
    <name type="scientific">Aureobasidium pullulans</name>
    <name type="common">Black yeast</name>
    <name type="synonym">Pullularia pullulans</name>
    <dbReference type="NCBI Taxonomy" id="5580"/>
    <lineage>
        <taxon>Eukaryota</taxon>
        <taxon>Fungi</taxon>
        <taxon>Dikarya</taxon>
        <taxon>Ascomycota</taxon>
        <taxon>Pezizomycotina</taxon>
        <taxon>Dothideomycetes</taxon>
        <taxon>Dothideomycetidae</taxon>
        <taxon>Dothideales</taxon>
        <taxon>Saccotheciaceae</taxon>
        <taxon>Aureobasidium</taxon>
    </lineage>
</organism>
<protein>
    <submittedName>
        <fullName evidence="4">Uncharacterized protein</fullName>
    </submittedName>
</protein>
<keyword evidence="3" id="KW-0812">Transmembrane</keyword>
<evidence type="ECO:0000256" key="3">
    <source>
        <dbReference type="SAM" id="Phobius"/>
    </source>
</evidence>
<evidence type="ECO:0000313" key="4">
    <source>
        <dbReference type="EMBL" id="THW33875.1"/>
    </source>
</evidence>
<keyword evidence="3" id="KW-0472">Membrane</keyword>
<name>A0AB74IJV2_AURPU</name>
<comment type="caution">
    <text evidence="4">The sequence shown here is derived from an EMBL/GenBank/DDBJ whole genome shotgun (WGS) entry which is preliminary data.</text>
</comment>
<gene>
    <name evidence="4" type="ORF">D6D21_09813</name>
</gene>
<accession>A0AB74IJV2</accession>
<dbReference type="Proteomes" id="UP000309076">
    <property type="component" value="Unassembled WGS sequence"/>
</dbReference>
<proteinExistence type="predicted"/>
<feature type="coiled-coil region" evidence="1">
    <location>
        <begin position="240"/>
        <end position="267"/>
    </location>
</feature>
<sequence>MDQYSLLLDVLEGLHSRGLTQEQRITRLENRLAEQHDKLVRVFILSAGIFVLLLVPFVVALYNKARFSKTEKVIAMTPAGLRISKDMEEVEKKLSTLGEKMEKSARARRGGISKKYKDCDDDVEVETISSDSFTTTSGSTIYTPSASDASVSEEALATSTISSSQIQVLEKLASAHNPGVRNTGIVPPEDKALSYNDTFLPVSYHNHFDTSFPLNTFTPTHPRPRNFGKLEPAQQRAWHRRNVQEKMAQQEKEQKKMEEAMRCSKMRLHEGSNSNTAIKPRLPSNGATGHRVLGHGKERHNLPDSKDERVDDMIAELNRELEKTGDARLDADRSEVDKVILEGLRMGPCKR</sequence>
<feature type="region of interest" description="Disordered" evidence="2">
    <location>
        <begin position="270"/>
        <end position="309"/>
    </location>
</feature>
<reference evidence="4 5" key="1">
    <citation type="submission" date="2018-10" db="EMBL/GenBank/DDBJ databases">
        <title>Fifty Aureobasidium pullulans genomes reveal a recombining polyextremotolerant generalist.</title>
        <authorList>
            <person name="Gostincar C."/>
            <person name="Turk M."/>
            <person name="Zajc J."/>
            <person name="Gunde-Cimerman N."/>
        </authorList>
    </citation>
    <scope>NUCLEOTIDE SEQUENCE [LARGE SCALE GENOMIC DNA]</scope>
    <source>
        <strain evidence="4 5">EXF-10796</strain>
    </source>
</reference>
<feature type="compositionally biased region" description="Basic and acidic residues" evidence="2">
    <location>
        <begin position="295"/>
        <end position="309"/>
    </location>
</feature>
<dbReference type="AlphaFoldDB" id="A0AB74IJV2"/>
<evidence type="ECO:0000313" key="5">
    <source>
        <dbReference type="Proteomes" id="UP000309076"/>
    </source>
</evidence>